<reference evidence="3" key="1">
    <citation type="submission" date="2023-10" db="EMBL/GenBank/DDBJ databases">
        <authorList>
            <person name="Chen Y."/>
            <person name="Shah S."/>
            <person name="Dougan E. K."/>
            <person name="Thang M."/>
            <person name="Chan C."/>
        </authorList>
    </citation>
    <scope>NUCLEOTIDE SEQUENCE [LARGE SCALE GENOMIC DNA]</scope>
</reference>
<feature type="compositionally biased region" description="Basic and acidic residues" evidence="2">
    <location>
        <begin position="450"/>
        <end position="464"/>
    </location>
</feature>
<keyword evidence="1" id="KW-0175">Coiled coil</keyword>
<comment type="caution">
    <text evidence="3">The sequence shown here is derived from an EMBL/GenBank/DDBJ whole genome shotgun (WGS) entry which is preliminary data.</text>
</comment>
<proteinExistence type="predicted"/>
<keyword evidence="4" id="KW-1185">Reference proteome</keyword>
<evidence type="ECO:0000313" key="3">
    <source>
        <dbReference type="EMBL" id="CAK0845976.1"/>
    </source>
</evidence>
<dbReference type="EMBL" id="CAUYUJ010014782">
    <property type="protein sequence ID" value="CAK0845976.1"/>
    <property type="molecule type" value="Genomic_DNA"/>
</dbReference>
<evidence type="ECO:0000256" key="2">
    <source>
        <dbReference type="SAM" id="MobiDB-lite"/>
    </source>
</evidence>
<dbReference type="Proteomes" id="UP001189429">
    <property type="component" value="Unassembled WGS sequence"/>
</dbReference>
<name>A0ABN9TL70_9DINO</name>
<evidence type="ECO:0000313" key="4">
    <source>
        <dbReference type="Proteomes" id="UP001189429"/>
    </source>
</evidence>
<feature type="region of interest" description="Disordered" evidence="2">
    <location>
        <begin position="415"/>
        <end position="484"/>
    </location>
</feature>
<gene>
    <name evidence="3" type="ORF">PCOR1329_LOCUS39603</name>
</gene>
<feature type="coiled-coil region" evidence="1">
    <location>
        <begin position="229"/>
        <end position="274"/>
    </location>
</feature>
<feature type="region of interest" description="Disordered" evidence="2">
    <location>
        <begin position="276"/>
        <end position="319"/>
    </location>
</feature>
<feature type="compositionally biased region" description="Polar residues" evidence="2">
    <location>
        <begin position="292"/>
        <end position="312"/>
    </location>
</feature>
<accession>A0ABN9TL70</accession>
<protein>
    <submittedName>
        <fullName evidence="3">Uncharacterized protein</fullName>
    </submittedName>
</protein>
<sequence length="484" mass="50363">MPVKPLDVSAGSPVQYYSTSHGGWIDCVVDETNPKGEVQISVKKGYWMSPAEQSQRLRLPPGEAGVALEGAGAAAEPAGGGAPWAVEQAVALGLHGAEGLDWAVALSRKEVSSVNKAVEKLSRGEIECAGDFCVAFSASSQNNYLLYRRGCKEQALAKLVANFRDATAARAALRTELSAARAEARTAATFEAEAEAADKLSRSAEAKLAASCLEESQMQRLCDERARSLHEAEERLRSAAASRSALEALEADAVRDLEARLAGSEQDASALRAALAQAAKASRGPPAEWSPRGTTKLTPAQMAESSAPGSSKQLEELLAASEKEQSLQSLLAEEQEKRRAAELQLIAEREGLEGLQGQLAALAEERQQLEARREAAERSEAQLREELAAGARQLAACEARLQGAEADREAALAQLRAAGAGGGAAPGEEPRGGEGSGPRASSPEAGGPRQDFHPPARAAVEPKEASSVGSAGSRPGSPPPGAGS</sequence>
<evidence type="ECO:0000256" key="1">
    <source>
        <dbReference type="SAM" id="Coils"/>
    </source>
</evidence>
<feature type="compositionally biased region" description="Low complexity" evidence="2">
    <location>
        <begin position="465"/>
        <end position="475"/>
    </location>
</feature>
<organism evidence="3 4">
    <name type="scientific">Prorocentrum cordatum</name>
    <dbReference type="NCBI Taxonomy" id="2364126"/>
    <lineage>
        <taxon>Eukaryota</taxon>
        <taxon>Sar</taxon>
        <taxon>Alveolata</taxon>
        <taxon>Dinophyceae</taxon>
        <taxon>Prorocentrales</taxon>
        <taxon>Prorocentraceae</taxon>
        <taxon>Prorocentrum</taxon>
    </lineage>
</organism>